<dbReference type="Pfam" id="PF13472">
    <property type="entry name" value="Lipase_GDSL_2"/>
    <property type="match status" value="1"/>
</dbReference>
<evidence type="ECO:0000259" key="1">
    <source>
        <dbReference type="Pfam" id="PF13472"/>
    </source>
</evidence>
<feature type="domain" description="SGNH hydrolase-type esterase" evidence="1">
    <location>
        <begin position="55"/>
        <end position="230"/>
    </location>
</feature>
<proteinExistence type="predicted"/>
<dbReference type="CDD" id="cd00229">
    <property type="entry name" value="SGNH_hydrolase"/>
    <property type="match status" value="1"/>
</dbReference>
<dbReference type="Gene3D" id="3.40.50.1110">
    <property type="entry name" value="SGNH hydrolase"/>
    <property type="match status" value="1"/>
</dbReference>
<accession>A0A544W4T7</accession>
<evidence type="ECO:0000313" key="2">
    <source>
        <dbReference type="EMBL" id="TQR87245.1"/>
    </source>
</evidence>
<dbReference type="RefSeq" id="WP_142551489.1">
    <property type="nucleotide sequence ID" value="NZ_VIFX01000007.1"/>
</dbReference>
<evidence type="ECO:0000313" key="3">
    <source>
        <dbReference type="Proteomes" id="UP000315759"/>
    </source>
</evidence>
<protein>
    <submittedName>
        <fullName evidence="2">SGNH/GDSL hydrolase family protein</fullName>
    </submittedName>
</protein>
<name>A0A544W4T7_9MYCO</name>
<dbReference type="Proteomes" id="UP000315759">
    <property type="component" value="Unassembled WGS sequence"/>
</dbReference>
<dbReference type="AlphaFoldDB" id="A0A544W4T7"/>
<dbReference type="SUPFAM" id="SSF52266">
    <property type="entry name" value="SGNH hydrolase"/>
    <property type="match status" value="1"/>
</dbReference>
<sequence length="250" mass="26555">MNRTRRFDVAAIVVALVISVGIAGVSSRGSAAPSAVSSLAAIQGGAVEPRPLVMFIGDSYTEGKSTREMSYGCRAAVQLGWLCAVSAMGGTGYISGGVANRWVDPYGRKSLSFSERISHLAAQYDPAVVVLDGGRNDEFPPREDVYDAMLSTISETRRTWPRAKIVFTRPRFLAKPTGDLGFDDEFMARLKSQPAAKGVVFIDPISALSDTDTSGLISADGIHPNAAGEDRMTADLLAALTPTMYRVGSS</sequence>
<comment type="caution">
    <text evidence="2">The sequence shown here is derived from an EMBL/GenBank/DDBJ whole genome shotgun (WGS) entry which is preliminary data.</text>
</comment>
<keyword evidence="2" id="KW-0378">Hydrolase</keyword>
<dbReference type="InterPro" id="IPR013830">
    <property type="entry name" value="SGNH_hydro"/>
</dbReference>
<dbReference type="GO" id="GO:0016787">
    <property type="term" value="F:hydrolase activity"/>
    <property type="evidence" value="ECO:0007669"/>
    <property type="project" value="UniProtKB-KW"/>
</dbReference>
<dbReference type="InterPro" id="IPR036514">
    <property type="entry name" value="SGNH_hydro_sf"/>
</dbReference>
<keyword evidence="3" id="KW-1185">Reference proteome</keyword>
<dbReference type="EMBL" id="VIFX01000007">
    <property type="protein sequence ID" value="TQR87245.1"/>
    <property type="molecule type" value="Genomic_DNA"/>
</dbReference>
<gene>
    <name evidence="2" type="ORF">D8S82_07620</name>
</gene>
<organism evidence="2 3">
    <name type="scientific">Mycolicibacterium hodleri</name>
    <dbReference type="NCBI Taxonomy" id="49897"/>
    <lineage>
        <taxon>Bacteria</taxon>
        <taxon>Bacillati</taxon>
        <taxon>Actinomycetota</taxon>
        <taxon>Actinomycetes</taxon>
        <taxon>Mycobacteriales</taxon>
        <taxon>Mycobacteriaceae</taxon>
        <taxon>Mycolicibacterium</taxon>
    </lineage>
</organism>
<reference evidence="2 3" key="1">
    <citation type="submission" date="2018-10" db="EMBL/GenBank/DDBJ databases">
        <title>Draft genome of Mycobacterium hodleri strain B.</title>
        <authorList>
            <person name="Amande T.J."/>
            <person name="Mcgenity T.J."/>
        </authorList>
    </citation>
    <scope>NUCLEOTIDE SEQUENCE [LARGE SCALE GENOMIC DNA]</scope>
    <source>
        <strain evidence="2 3">B</strain>
    </source>
</reference>